<gene>
    <name evidence="3" type="ORF">EJ04DRAFT_484494</name>
</gene>
<name>A0A9P4R585_9PLEO</name>
<evidence type="ECO:0000313" key="4">
    <source>
        <dbReference type="Proteomes" id="UP000799444"/>
    </source>
</evidence>
<dbReference type="Proteomes" id="UP000799444">
    <property type="component" value="Unassembled WGS sequence"/>
</dbReference>
<dbReference type="EMBL" id="ML996104">
    <property type="protein sequence ID" value="KAF2739548.1"/>
    <property type="molecule type" value="Genomic_DNA"/>
</dbReference>
<dbReference type="PANTHER" id="PTHR33119:SF1">
    <property type="entry name" value="FE2OG DIOXYGENASE DOMAIN-CONTAINING PROTEIN"/>
    <property type="match status" value="1"/>
</dbReference>
<feature type="domain" description="DUF4246" evidence="1">
    <location>
        <begin position="103"/>
        <end position="556"/>
    </location>
</feature>
<evidence type="ECO:0000313" key="3">
    <source>
        <dbReference type="EMBL" id="KAF2739548.1"/>
    </source>
</evidence>
<dbReference type="PANTHER" id="PTHR33119">
    <property type="entry name" value="IFI3P"/>
    <property type="match status" value="1"/>
</dbReference>
<sequence length="621" mass="71371">MDIDEPRISLPGFGLPVPTLPQWSRNQAETSSSYRFPHGIADYFATEGVSVRETRMLTFVNQITDKPGWHRKVFDAEICTKWHDEAVKWDESLCEKGDYWLSETMFEHCLKELREKATLFQQTGLVNVLEIDATIVKSDSLVCDELKHRLREAVRPLETIPDQLKDWHPGSDEKVLDLVHPSLFPVIFGRTRVLPTGAVPLKTCVKYTGMGETTAPFEAAAYHRSGAWGNDVSVKLAWGSFQWLPSNVTFDANGKPHITSYINNLHPRLHAELYQILEGYVDAAMPLFSECLSWFHSRIRIDIAATSNEDWSYPEGVKFPRDQYRQVDENYDPTDSEQEEDEDMGDRSWAWEHNCHDEYNEWHERHRILEQPEPVWKSRKELIEEAGAKPIDLKKDFSGGIQIIFKLASIHLTPDKPTYDGGSWHIEGSLNEHICATALYYYDSDNVTDSYLGFRQSFDTEAMVMKPAQSEYSSLEAYYGVSQNGGSTCELPSILTREGRLLAFPNVLQHQVQPFRLADPAKPGHRKILAMFLVDPHVPILSTANVPPQRKDWWAGEVRRLGRFAELPEELFEMIIQRVDDFPLSWPDAVQVREELMAERGKQDEEMNQAMEQDTFSFCEH</sequence>
<dbReference type="Pfam" id="PF14033">
    <property type="entry name" value="DUF4246"/>
    <property type="match status" value="1"/>
</dbReference>
<comment type="caution">
    <text evidence="3">The sequence shown here is derived from an EMBL/GenBank/DDBJ whole genome shotgun (WGS) entry which is preliminary data.</text>
</comment>
<accession>A0A9P4R585</accession>
<dbReference type="AlphaFoldDB" id="A0A9P4R585"/>
<dbReference type="InterPro" id="IPR025340">
    <property type="entry name" value="DUF4246"/>
</dbReference>
<dbReference type="OrthoDB" id="415532at2759"/>
<feature type="domain" description="DUF4246" evidence="2">
    <location>
        <begin position="10"/>
        <end position="85"/>
    </location>
</feature>
<dbReference type="Pfam" id="PF21666">
    <property type="entry name" value="DUF4246_N"/>
    <property type="match status" value="1"/>
</dbReference>
<reference evidence="3" key="1">
    <citation type="journal article" date="2020" name="Stud. Mycol.">
        <title>101 Dothideomycetes genomes: a test case for predicting lifestyles and emergence of pathogens.</title>
        <authorList>
            <person name="Haridas S."/>
            <person name="Albert R."/>
            <person name="Binder M."/>
            <person name="Bloem J."/>
            <person name="Labutti K."/>
            <person name="Salamov A."/>
            <person name="Andreopoulos B."/>
            <person name="Baker S."/>
            <person name="Barry K."/>
            <person name="Bills G."/>
            <person name="Bluhm B."/>
            <person name="Cannon C."/>
            <person name="Castanera R."/>
            <person name="Culley D."/>
            <person name="Daum C."/>
            <person name="Ezra D."/>
            <person name="Gonzalez J."/>
            <person name="Henrissat B."/>
            <person name="Kuo A."/>
            <person name="Liang C."/>
            <person name="Lipzen A."/>
            <person name="Lutzoni F."/>
            <person name="Magnuson J."/>
            <person name="Mondo S."/>
            <person name="Nolan M."/>
            <person name="Ohm R."/>
            <person name="Pangilinan J."/>
            <person name="Park H.-J."/>
            <person name="Ramirez L."/>
            <person name="Alfaro M."/>
            <person name="Sun H."/>
            <person name="Tritt A."/>
            <person name="Yoshinaga Y."/>
            <person name="Zwiers L.-H."/>
            <person name="Turgeon B."/>
            <person name="Goodwin S."/>
            <person name="Spatafora J."/>
            <person name="Crous P."/>
            <person name="Grigoriev I."/>
        </authorList>
    </citation>
    <scope>NUCLEOTIDE SEQUENCE</scope>
    <source>
        <strain evidence="3">CBS 125425</strain>
    </source>
</reference>
<proteinExistence type="predicted"/>
<evidence type="ECO:0000259" key="2">
    <source>
        <dbReference type="Pfam" id="PF21666"/>
    </source>
</evidence>
<dbReference type="InterPro" id="IPR049207">
    <property type="entry name" value="DUF4246_N"/>
</dbReference>
<evidence type="ECO:0000259" key="1">
    <source>
        <dbReference type="Pfam" id="PF14033"/>
    </source>
</evidence>
<organism evidence="3 4">
    <name type="scientific">Polyplosphaeria fusca</name>
    <dbReference type="NCBI Taxonomy" id="682080"/>
    <lineage>
        <taxon>Eukaryota</taxon>
        <taxon>Fungi</taxon>
        <taxon>Dikarya</taxon>
        <taxon>Ascomycota</taxon>
        <taxon>Pezizomycotina</taxon>
        <taxon>Dothideomycetes</taxon>
        <taxon>Pleosporomycetidae</taxon>
        <taxon>Pleosporales</taxon>
        <taxon>Tetraplosphaeriaceae</taxon>
        <taxon>Polyplosphaeria</taxon>
    </lineage>
</organism>
<dbReference type="InterPro" id="IPR049192">
    <property type="entry name" value="DUF4246_C"/>
</dbReference>
<keyword evidence="4" id="KW-1185">Reference proteome</keyword>
<protein>
    <submittedName>
        <fullName evidence="3">Uncharacterized protein</fullName>
    </submittedName>
</protein>